<reference evidence="4" key="2">
    <citation type="submission" date="2012-11" db="EMBL/GenBank/DDBJ databases">
        <authorList>
            <person name="Kuo A."/>
            <person name="Curtis B.A."/>
            <person name="Tanifuji G."/>
            <person name="Burki F."/>
            <person name="Gruber A."/>
            <person name="Irimia M."/>
            <person name="Maruyama S."/>
            <person name="Arias M.C."/>
            <person name="Ball S.G."/>
            <person name="Gile G.H."/>
            <person name="Hirakawa Y."/>
            <person name="Hopkins J.F."/>
            <person name="Rensing S.A."/>
            <person name="Schmutz J."/>
            <person name="Symeonidi A."/>
            <person name="Elias M."/>
            <person name="Eveleigh R.J."/>
            <person name="Herman E.K."/>
            <person name="Klute M.J."/>
            <person name="Nakayama T."/>
            <person name="Obornik M."/>
            <person name="Reyes-Prieto A."/>
            <person name="Armbrust E.V."/>
            <person name="Aves S.J."/>
            <person name="Beiko R.G."/>
            <person name="Coutinho P."/>
            <person name="Dacks J.B."/>
            <person name="Durnford D.G."/>
            <person name="Fast N.M."/>
            <person name="Green B.R."/>
            <person name="Grisdale C."/>
            <person name="Hempe F."/>
            <person name="Henrissat B."/>
            <person name="Hoppner M.P."/>
            <person name="Ishida K.-I."/>
            <person name="Kim E."/>
            <person name="Koreny L."/>
            <person name="Kroth P.G."/>
            <person name="Liu Y."/>
            <person name="Malik S.-B."/>
            <person name="Maier U.G."/>
            <person name="McRose D."/>
            <person name="Mock T."/>
            <person name="Neilson J.A."/>
            <person name="Onodera N.T."/>
            <person name="Poole A.M."/>
            <person name="Pritham E.J."/>
            <person name="Richards T.A."/>
            <person name="Rocap G."/>
            <person name="Roy S.W."/>
            <person name="Sarai C."/>
            <person name="Schaack S."/>
            <person name="Shirato S."/>
            <person name="Slamovits C.H."/>
            <person name="Spencer D.F."/>
            <person name="Suzuki S."/>
            <person name="Worden A.Z."/>
            <person name="Zauner S."/>
            <person name="Barry K."/>
            <person name="Bell C."/>
            <person name="Bharti A.K."/>
            <person name="Crow J.A."/>
            <person name="Grimwood J."/>
            <person name="Kramer R."/>
            <person name="Lindquist E."/>
            <person name="Lucas S."/>
            <person name="Salamov A."/>
            <person name="McFadden G.I."/>
            <person name="Lane C.E."/>
            <person name="Keeling P.J."/>
            <person name="Gray M.W."/>
            <person name="Grigoriev I.V."/>
            <person name="Archibald J.M."/>
        </authorList>
    </citation>
    <scope>NUCLEOTIDE SEQUENCE</scope>
    <source>
        <strain evidence="4">CCMP2712</strain>
    </source>
</reference>
<dbReference type="Proteomes" id="UP000011087">
    <property type="component" value="Unassembled WGS sequence"/>
</dbReference>
<dbReference type="EnsemblProtists" id="EKX45992">
    <property type="protein sequence ID" value="EKX45992"/>
    <property type="gene ID" value="GUITHDRAFT_108033"/>
</dbReference>
<dbReference type="EMBL" id="JH992996">
    <property type="protein sequence ID" value="EKX45992.1"/>
    <property type="molecule type" value="Genomic_DNA"/>
</dbReference>
<accession>L1JCF0</accession>
<dbReference type="RefSeq" id="XP_005832972.1">
    <property type="nucleotide sequence ID" value="XM_005832915.1"/>
</dbReference>
<dbReference type="HOGENOM" id="CLU_403072_0_0_1"/>
<keyword evidence="4" id="KW-1185">Reference proteome</keyword>
<reference evidence="3" key="3">
    <citation type="submission" date="2016-03" db="UniProtKB">
        <authorList>
            <consortium name="EnsemblProtists"/>
        </authorList>
    </citation>
    <scope>IDENTIFICATION</scope>
</reference>
<feature type="region of interest" description="Disordered" evidence="1">
    <location>
        <begin position="228"/>
        <end position="320"/>
    </location>
</feature>
<dbReference type="AlphaFoldDB" id="L1JCF0"/>
<feature type="compositionally biased region" description="Basic and acidic residues" evidence="1">
    <location>
        <begin position="300"/>
        <end position="315"/>
    </location>
</feature>
<evidence type="ECO:0000313" key="4">
    <source>
        <dbReference type="Proteomes" id="UP000011087"/>
    </source>
</evidence>
<proteinExistence type="predicted"/>
<dbReference type="GeneID" id="17302787"/>
<dbReference type="KEGG" id="gtt:GUITHDRAFT_108033"/>
<organism evidence="2">
    <name type="scientific">Guillardia theta (strain CCMP2712)</name>
    <name type="common">Cryptophyte</name>
    <dbReference type="NCBI Taxonomy" id="905079"/>
    <lineage>
        <taxon>Eukaryota</taxon>
        <taxon>Cryptophyceae</taxon>
        <taxon>Pyrenomonadales</taxon>
        <taxon>Geminigeraceae</taxon>
        <taxon>Guillardia</taxon>
    </lineage>
</organism>
<sequence length="683" mass="76839">MAPSPDVRCAMCDVLRLMTYVSCPMSHVCCTETREHWKPKKQKLLDNCFVAADEGSMPFLGKIVAIGEGGSQKAIEECGRFFVVLYWYYQSREISKVCVARHRTSQMRRVSYLGLGQVYFSKVEPKNPEKYLMQNAEWCCSYVWDAKGQEKDELSSGELHSLADPNFLEKPLSNQLPYGLLSIQDFVRLCCEKFPYPYPVMDFVYTQLDSKKGPKILKVNPVTKELEKVSKSKENGSSPPDAKVASKKKGEAKSSKKRPLDGSAGTEQDAKRPKPTAGKALGLKNAPKPQAPSQSNAHPPEVKKSSDSIAKKQQMDAKAASLHAKLKEVVKVKRPPARMKDVDSAFNVELEAAIESRSSSRVAHEIKELDKIKILPLILNLTQAPSRLQMALQKIQSQPGLGATVTEGKQILDKWHLTLGKYMAKYNMVTGDYEGKQQLISLADKANVRKIGLKLAEKFVTVDAVPLLSESVWKQIGASKNDRFRILSALPQELQNLIEGGIEAWKPQTGGRTSKVNVTYDKEYVPQQLVEVELKVHNLFEKAMHKVHLRPTAINCNSLRGGFSNSRFSSSVLIAYLPFDSLRNFELLHSVLPPKAKQIKVKPFEETFYDRRFPEKMMGLSSSYETENRFASKWADKKNRARTAPELARTQTDILGKPLVRVFDDDMYKTSAHWFQSGSKIRV</sequence>
<evidence type="ECO:0000313" key="3">
    <source>
        <dbReference type="EnsemblProtists" id="EKX45992"/>
    </source>
</evidence>
<evidence type="ECO:0000313" key="2">
    <source>
        <dbReference type="EMBL" id="EKX45992.1"/>
    </source>
</evidence>
<feature type="compositionally biased region" description="Basic and acidic residues" evidence="1">
    <location>
        <begin position="248"/>
        <end position="260"/>
    </location>
</feature>
<dbReference type="PaxDb" id="55529-EKX45992"/>
<evidence type="ECO:0000256" key="1">
    <source>
        <dbReference type="SAM" id="MobiDB-lite"/>
    </source>
</evidence>
<name>L1JCF0_GUITC</name>
<gene>
    <name evidence="2" type="ORF">GUITHDRAFT_108033</name>
</gene>
<protein>
    <submittedName>
        <fullName evidence="2 3">Uncharacterized protein</fullName>
    </submittedName>
</protein>
<reference evidence="2 4" key="1">
    <citation type="journal article" date="2012" name="Nature">
        <title>Algal genomes reveal evolutionary mosaicism and the fate of nucleomorphs.</title>
        <authorList>
            <consortium name="DOE Joint Genome Institute"/>
            <person name="Curtis B.A."/>
            <person name="Tanifuji G."/>
            <person name="Burki F."/>
            <person name="Gruber A."/>
            <person name="Irimia M."/>
            <person name="Maruyama S."/>
            <person name="Arias M.C."/>
            <person name="Ball S.G."/>
            <person name="Gile G.H."/>
            <person name="Hirakawa Y."/>
            <person name="Hopkins J.F."/>
            <person name="Kuo A."/>
            <person name="Rensing S.A."/>
            <person name="Schmutz J."/>
            <person name="Symeonidi A."/>
            <person name="Elias M."/>
            <person name="Eveleigh R.J."/>
            <person name="Herman E.K."/>
            <person name="Klute M.J."/>
            <person name="Nakayama T."/>
            <person name="Obornik M."/>
            <person name="Reyes-Prieto A."/>
            <person name="Armbrust E.V."/>
            <person name="Aves S.J."/>
            <person name="Beiko R.G."/>
            <person name="Coutinho P."/>
            <person name="Dacks J.B."/>
            <person name="Durnford D.G."/>
            <person name="Fast N.M."/>
            <person name="Green B.R."/>
            <person name="Grisdale C.J."/>
            <person name="Hempel F."/>
            <person name="Henrissat B."/>
            <person name="Hoppner M.P."/>
            <person name="Ishida K."/>
            <person name="Kim E."/>
            <person name="Koreny L."/>
            <person name="Kroth P.G."/>
            <person name="Liu Y."/>
            <person name="Malik S.B."/>
            <person name="Maier U.G."/>
            <person name="McRose D."/>
            <person name="Mock T."/>
            <person name="Neilson J.A."/>
            <person name="Onodera N.T."/>
            <person name="Poole A.M."/>
            <person name="Pritham E.J."/>
            <person name="Richards T.A."/>
            <person name="Rocap G."/>
            <person name="Roy S.W."/>
            <person name="Sarai C."/>
            <person name="Schaack S."/>
            <person name="Shirato S."/>
            <person name="Slamovits C.H."/>
            <person name="Spencer D.F."/>
            <person name="Suzuki S."/>
            <person name="Worden A.Z."/>
            <person name="Zauner S."/>
            <person name="Barry K."/>
            <person name="Bell C."/>
            <person name="Bharti A.K."/>
            <person name="Crow J.A."/>
            <person name="Grimwood J."/>
            <person name="Kramer R."/>
            <person name="Lindquist E."/>
            <person name="Lucas S."/>
            <person name="Salamov A."/>
            <person name="McFadden G.I."/>
            <person name="Lane C.E."/>
            <person name="Keeling P.J."/>
            <person name="Gray M.W."/>
            <person name="Grigoriev I.V."/>
            <person name="Archibald J.M."/>
        </authorList>
    </citation>
    <scope>NUCLEOTIDE SEQUENCE</scope>
    <source>
        <strain evidence="2 4">CCMP2712</strain>
    </source>
</reference>